<dbReference type="Proteomes" id="UP000608754">
    <property type="component" value="Unassembled WGS sequence"/>
</dbReference>
<keyword evidence="5 6" id="KW-0472">Membrane</keyword>
<dbReference type="Pfam" id="PF03739">
    <property type="entry name" value="LptF_LptG"/>
    <property type="match status" value="1"/>
</dbReference>
<keyword evidence="2" id="KW-1003">Cell membrane</keyword>
<keyword evidence="4 6" id="KW-1133">Transmembrane helix</keyword>
<protein>
    <submittedName>
        <fullName evidence="7">LptF/LptG family permease</fullName>
    </submittedName>
</protein>
<comment type="caution">
    <text evidence="7">The sequence shown here is derived from an EMBL/GenBank/DDBJ whole genome shotgun (WGS) entry which is preliminary data.</text>
</comment>
<comment type="subcellular location">
    <subcellularLocation>
        <location evidence="1">Cell membrane</location>
        <topology evidence="1">Multi-pass membrane protein</topology>
    </subcellularLocation>
</comment>
<evidence type="ECO:0000256" key="1">
    <source>
        <dbReference type="ARBA" id="ARBA00004651"/>
    </source>
</evidence>
<gene>
    <name evidence="7" type="ORF">IM532_04620</name>
</gene>
<evidence type="ECO:0000256" key="2">
    <source>
        <dbReference type="ARBA" id="ARBA00022475"/>
    </source>
</evidence>
<feature type="transmembrane region" description="Helical" evidence="6">
    <location>
        <begin position="430"/>
        <end position="449"/>
    </location>
</feature>
<evidence type="ECO:0000256" key="4">
    <source>
        <dbReference type="ARBA" id="ARBA00022989"/>
    </source>
</evidence>
<dbReference type="GO" id="GO:0015920">
    <property type="term" value="P:lipopolysaccharide transport"/>
    <property type="evidence" value="ECO:0007669"/>
    <property type="project" value="TreeGrafter"/>
</dbReference>
<proteinExistence type="predicted"/>
<dbReference type="GO" id="GO:0043190">
    <property type="term" value="C:ATP-binding cassette (ABC) transporter complex"/>
    <property type="evidence" value="ECO:0007669"/>
    <property type="project" value="TreeGrafter"/>
</dbReference>
<evidence type="ECO:0000256" key="6">
    <source>
        <dbReference type="SAM" id="Phobius"/>
    </source>
</evidence>
<evidence type="ECO:0000256" key="5">
    <source>
        <dbReference type="ARBA" id="ARBA00023136"/>
    </source>
</evidence>
<keyword evidence="3 6" id="KW-0812">Transmembrane</keyword>
<name>A0A8J7KHV7_9FLAO</name>
<feature type="transmembrane region" description="Helical" evidence="6">
    <location>
        <begin position="399"/>
        <end position="418"/>
    </location>
</feature>
<feature type="transmembrane region" description="Helical" evidence="6">
    <location>
        <begin position="12"/>
        <end position="34"/>
    </location>
</feature>
<dbReference type="PANTHER" id="PTHR33529:SF6">
    <property type="entry name" value="YJGP_YJGQ FAMILY PERMEASE"/>
    <property type="match status" value="1"/>
</dbReference>
<evidence type="ECO:0000313" key="8">
    <source>
        <dbReference type="Proteomes" id="UP000608754"/>
    </source>
</evidence>
<dbReference type="AlphaFoldDB" id="A0A8J7KHV7"/>
<dbReference type="EMBL" id="JADGIK010000002">
    <property type="protein sequence ID" value="MBF0596736.1"/>
    <property type="molecule type" value="Genomic_DNA"/>
</dbReference>
<reference evidence="7" key="1">
    <citation type="submission" date="2020-10" db="EMBL/GenBank/DDBJ databases">
        <authorList>
            <person name="Lu T."/>
            <person name="Wang Q."/>
            <person name="Han X."/>
        </authorList>
    </citation>
    <scope>NUCLEOTIDE SEQUENCE</scope>
    <source>
        <strain evidence="7">WQ 117</strain>
    </source>
</reference>
<feature type="transmembrane region" description="Helical" evidence="6">
    <location>
        <begin position="54"/>
        <end position="76"/>
    </location>
</feature>
<evidence type="ECO:0000313" key="7">
    <source>
        <dbReference type="EMBL" id="MBF0596736.1"/>
    </source>
</evidence>
<feature type="transmembrane region" description="Helical" evidence="6">
    <location>
        <begin position="372"/>
        <end position="392"/>
    </location>
</feature>
<dbReference type="RefSeq" id="WP_194182260.1">
    <property type="nucleotide sequence ID" value="NZ_JADGIK010000002.1"/>
</dbReference>
<dbReference type="InterPro" id="IPR005495">
    <property type="entry name" value="LptG/LptF_permease"/>
</dbReference>
<feature type="transmembrane region" description="Helical" evidence="6">
    <location>
        <begin position="97"/>
        <end position="119"/>
    </location>
</feature>
<dbReference type="PANTHER" id="PTHR33529">
    <property type="entry name" value="SLR0882 PROTEIN-RELATED"/>
    <property type="match status" value="1"/>
</dbReference>
<sequence>MLKKLDRYILKTFLGPFFFIFSILFFIFIVQFAWQEMEKFIGKGLEWYTIAELLLYLGINVIQLVLPLTVLLGSIMTFGGFGERYELAAMKASGISLIRIIAPVFTLVFCLSVGLYFFGDRVMPLSQRKAKNLLFTIIQTKPTMQIKEGVFIETIPNFQLKINQVSGENSEFLKDIFVHQNAGFGENTMTILAKDGILKADKDDNRYLKLELFNGIAYTDNIQGKNVLQRQKQENQTTKFDTLNYYFDISELLEKNNDQNQAGDHYKFLNGSDLSLMIDTITTSYRETYKNEQQKAFDNNFFFAKEFSKIDSTNLSPIVEFEEFNQQDQDRIINQAIQMVDRDKENAGYLVEFFKNNDKYFSKVNLHYYRNLSYAVTCLVFFLIGAPLGSIVKKGGIGMPVIISIVIFVIYFVINFSAENTAKNGKISPFIAAWIANMIAIPIAIILCIKANKDSSIFDVSKYLDPIKNFFGKFKKKKQTTEEHSRYQ</sequence>
<organism evidence="7 8">
    <name type="scientific">Faecalibacter rhinopitheci</name>
    <dbReference type="NCBI Taxonomy" id="2779678"/>
    <lineage>
        <taxon>Bacteria</taxon>
        <taxon>Pseudomonadati</taxon>
        <taxon>Bacteroidota</taxon>
        <taxon>Flavobacteriia</taxon>
        <taxon>Flavobacteriales</taxon>
        <taxon>Weeksellaceae</taxon>
        <taxon>Faecalibacter</taxon>
    </lineage>
</organism>
<evidence type="ECO:0000256" key="3">
    <source>
        <dbReference type="ARBA" id="ARBA00022692"/>
    </source>
</evidence>
<keyword evidence="8" id="KW-1185">Reference proteome</keyword>
<accession>A0A8J7KHV7</accession>